<dbReference type="GO" id="GO:0016301">
    <property type="term" value="F:kinase activity"/>
    <property type="evidence" value="ECO:0007669"/>
    <property type="project" value="UniProtKB-KW"/>
</dbReference>
<dbReference type="GO" id="GO:0009986">
    <property type="term" value="C:cell surface"/>
    <property type="evidence" value="ECO:0007669"/>
    <property type="project" value="TreeGrafter"/>
</dbReference>
<dbReference type="Pfam" id="PF02947">
    <property type="entry name" value="Flt3_lig"/>
    <property type="match status" value="1"/>
</dbReference>
<dbReference type="Gene3D" id="1.20.1250.10">
    <property type="match status" value="2"/>
</dbReference>
<keyword evidence="2" id="KW-1133">Transmembrane helix</keyword>
<sequence length="333" mass="36689">MSFRRNWGSRRKPGAAGGGNPATSRARGRGGEARGRAGRGPQGACPRAALPSPPRPGHRHEGPRAAMTVLAPAWRPSCPLLLLLLLLLLSPRLHGTSSCSFSHNPISSDFKIKFSTLSDYLLKDYPVTVAANLQDVSHTWAGPGMEVGSGLQRQHLRDQEQFCAKLWHLVLAQRWMERLKTVAGLKIRELLETVDTEIHFVTSCAFQPLPSCLRFVQTNISHLLQDTVAQLEAMKPWITHRNFSQCLELRCQPDPSTPLPPRSPGALEATELPTPPSHSLLLLLLLLLPAALLLLLASVWCWQRRPRSRCRAPGPQEPVPPPCSPQDVPLLQS</sequence>
<feature type="region of interest" description="Disordered" evidence="1">
    <location>
        <begin position="1"/>
        <end position="62"/>
    </location>
</feature>
<feature type="region of interest" description="Disordered" evidence="1">
    <location>
        <begin position="310"/>
        <end position="333"/>
    </location>
</feature>
<evidence type="ECO:0000256" key="2">
    <source>
        <dbReference type="SAM" id="Phobius"/>
    </source>
</evidence>
<dbReference type="GO" id="GO:0005615">
    <property type="term" value="C:extracellular space"/>
    <property type="evidence" value="ECO:0007669"/>
    <property type="project" value="TreeGrafter"/>
</dbReference>
<dbReference type="GO" id="GO:0005125">
    <property type="term" value="F:cytokine activity"/>
    <property type="evidence" value="ECO:0007669"/>
    <property type="project" value="InterPro"/>
</dbReference>
<proteinExistence type="predicted"/>
<dbReference type="GO" id="GO:0008284">
    <property type="term" value="P:positive regulation of cell population proliferation"/>
    <property type="evidence" value="ECO:0007669"/>
    <property type="project" value="TreeGrafter"/>
</dbReference>
<protein>
    <submittedName>
        <fullName evidence="4">Fms-related tyrosine kinase 3 ligand isoform X1</fullName>
    </submittedName>
</protein>
<dbReference type="RefSeq" id="XP_012921749.2">
    <property type="nucleotide sequence ID" value="XM_013066295.2"/>
</dbReference>
<keyword evidence="2" id="KW-0472">Membrane</keyword>
<dbReference type="CTD" id="2323"/>
<feature type="compositionally biased region" description="Pro residues" evidence="1">
    <location>
        <begin position="315"/>
        <end position="324"/>
    </location>
</feature>
<dbReference type="SUPFAM" id="SSF47266">
    <property type="entry name" value="4-helical cytokines"/>
    <property type="match status" value="2"/>
</dbReference>
<dbReference type="GO" id="GO:0016020">
    <property type="term" value="C:membrane"/>
    <property type="evidence" value="ECO:0007669"/>
    <property type="project" value="InterPro"/>
</dbReference>
<keyword evidence="3" id="KW-1185">Reference proteome</keyword>
<evidence type="ECO:0000313" key="4">
    <source>
        <dbReference type="RefSeq" id="XP_012921749.2"/>
    </source>
</evidence>
<dbReference type="PANTHER" id="PTHR11032:SF1">
    <property type="entry name" value="FMS-RELATED TYROSINE KINASE 3 LIGAND"/>
    <property type="match status" value="1"/>
</dbReference>
<dbReference type="PANTHER" id="PTHR11032">
    <property type="entry name" value="SL CYTOKINE"/>
    <property type="match status" value="1"/>
</dbReference>
<dbReference type="GeneID" id="101698597"/>
<dbReference type="InterPro" id="IPR004213">
    <property type="entry name" value="Flt3_lig"/>
</dbReference>
<name>A0AAX6QLT7_HETGA</name>
<dbReference type="AlphaFoldDB" id="A0AAX6QLT7"/>
<accession>A0AAX6QLT7</accession>
<evidence type="ECO:0000313" key="3">
    <source>
        <dbReference type="Proteomes" id="UP000694906"/>
    </source>
</evidence>
<reference evidence="4" key="1">
    <citation type="submission" date="2025-08" db="UniProtKB">
        <authorList>
            <consortium name="RefSeq"/>
        </authorList>
    </citation>
    <scope>IDENTIFICATION</scope>
</reference>
<dbReference type="GO" id="GO:0030971">
    <property type="term" value="F:receptor tyrosine kinase binding"/>
    <property type="evidence" value="ECO:0007669"/>
    <property type="project" value="TreeGrafter"/>
</dbReference>
<organism evidence="3 4">
    <name type="scientific">Heterocephalus glaber</name>
    <name type="common">Naked mole rat</name>
    <dbReference type="NCBI Taxonomy" id="10181"/>
    <lineage>
        <taxon>Eukaryota</taxon>
        <taxon>Metazoa</taxon>
        <taxon>Chordata</taxon>
        <taxon>Craniata</taxon>
        <taxon>Vertebrata</taxon>
        <taxon>Euteleostomi</taxon>
        <taxon>Mammalia</taxon>
        <taxon>Eutheria</taxon>
        <taxon>Euarchontoglires</taxon>
        <taxon>Glires</taxon>
        <taxon>Rodentia</taxon>
        <taxon>Hystricomorpha</taxon>
        <taxon>Bathyergidae</taxon>
        <taxon>Heterocephalus</taxon>
    </lineage>
</organism>
<keyword evidence="2" id="KW-0812">Transmembrane</keyword>
<dbReference type="Proteomes" id="UP000694906">
    <property type="component" value="Unplaced"/>
</dbReference>
<gene>
    <name evidence="4" type="primary">Flt3lg</name>
</gene>
<evidence type="ECO:0000256" key="1">
    <source>
        <dbReference type="SAM" id="MobiDB-lite"/>
    </source>
</evidence>
<feature type="transmembrane region" description="Helical" evidence="2">
    <location>
        <begin position="280"/>
        <end position="302"/>
    </location>
</feature>
<keyword evidence="4" id="KW-0808">Transferase</keyword>
<keyword evidence="4" id="KW-0418">Kinase</keyword>
<dbReference type="InterPro" id="IPR009079">
    <property type="entry name" value="4_helix_cytokine-like_core"/>
</dbReference>